<dbReference type="GO" id="GO:0016799">
    <property type="term" value="F:hydrolase activity, hydrolyzing N-glycosyl compounds"/>
    <property type="evidence" value="ECO:0007669"/>
    <property type="project" value="InterPro"/>
</dbReference>
<dbReference type="Pfam" id="PF21027">
    <property type="entry name" value="Sde0182_C"/>
    <property type="match status" value="1"/>
</dbReference>
<dbReference type="InterPro" id="IPR013783">
    <property type="entry name" value="Ig-like_fold"/>
</dbReference>
<organism evidence="2 3">
    <name type="scientific">Rubripirellula reticaptiva</name>
    <dbReference type="NCBI Taxonomy" id="2528013"/>
    <lineage>
        <taxon>Bacteria</taxon>
        <taxon>Pseudomonadati</taxon>
        <taxon>Planctomycetota</taxon>
        <taxon>Planctomycetia</taxon>
        <taxon>Pirellulales</taxon>
        <taxon>Pirellulaceae</taxon>
        <taxon>Rubripirellula</taxon>
    </lineage>
</organism>
<proteinExistence type="predicted"/>
<keyword evidence="3" id="KW-1185">Reference proteome</keyword>
<name>A0A5C6EJV4_9BACT</name>
<reference evidence="2 3" key="1">
    <citation type="submission" date="2019-02" db="EMBL/GenBank/DDBJ databases">
        <title>Deep-cultivation of Planctomycetes and their phenomic and genomic characterization uncovers novel biology.</title>
        <authorList>
            <person name="Wiegand S."/>
            <person name="Jogler M."/>
            <person name="Boedeker C."/>
            <person name="Pinto D."/>
            <person name="Vollmers J."/>
            <person name="Rivas-Marin E."/>
            <person name="Kohn T."/>
            <person name="Peeters S.H."/>
            <person name="Heuer A."/>
            <person name="Rast P."/>
            <person name="Oberbeckmann S."/>
            <person name="Bunk B."/>
            <person name="Jeske O."/>
            <person name="Meyerdierks A."/>
            <person name="Storesund J.E."/>
            <person name="Kallscheuer N."/>
            <person name="Luecker S."/>
            <person name="Lage O.M."/>
            <person name="Pohl T."/>
            <person name="Merkel B.J."/>
            <person name="Hornburger P."/>
            <person name="Mueller R.-W."/>
            <person name="Bruemmer F."/>
            <person name="Labrenz M."/>
            <person name="Spormann A.M."/>
            <person name="Op Den Camp H."/>
            <person name="Overmann J."/>
            <person name="Amann R."/>
            <person name="Jetten M.S.M."/>
            <person name="Mascher T."/>
            <person name="Medema M.H."/>
            <person name="Devos D.P."/>
            <person name="Kaster A.-K."/>
            <person name="Ovreas L."/>
            <person name="Rohde M."/>
            <person name="Galperin M.Y."/>
            <person name="Jogler C."/>
        </authorList>
    </citation>
    <scope>NUCLEOTIDE SEQUENCE [LARGE SCALE GENOMIC DNA]</scope>
    <source>
        <strain evidence="2 3">Poly59</strain>
    </source>
</reference>
<protein>
    <recommendedName>
        <fullName evidence="1">Cellulose-binding Sde182 C-terminal domain-containing protein</fullName>
    </recommendedName>
</protein>
<evidence type="ECO:0000313" key="3">
    <source>
        <dbReference type="Proteomes" id="UP000317977"/>
    </source>
</evidence>
<gene>
    <name evidence="2" type="ORF">Poly59_37110</name>
</gene>
<dbReference type="EMBL" id="SJPX01000004">
    <property type="protein sequence ID" value="TWU49098.1"/>
    <property type="molecule type" value="Genomic_DNA"/>
</dbReference>
<dbReference type="Gene3D" id="2.60.40.10">
    <property type="entry name" value="Immunoglobulins"/>
    <property type="match status" value="1"/>
</dbReference>
<evidence type="ECO:0000313" key="2">
    <source>
        <dbReference type="EMBL" id="TWU49098.1"/>
    </source>
</evidence>
<accession>A0A5C6EJV4</accession>
<evidence type="ECO:0000259" key="1">
    <source>
        <dbReference type="Pfam" id="PF21027"/>
    </source>
</evidence>
<dbReference type="InterPro" id="IPR048527">
    <property type="entry name" value="Sde182_C"/>
</dbReference>
<dbReference type="InterPro" id="IPR036452">
    <property type="entry name" value="Ribo_hydro-like"/>
</dbReference>
<feature type="domain" description="Cellulose-binding Sde182 C-terminal" evidence="1">
    <location>
        <begin position="140"/>
        <end position="218"/>
    </location>
</feature>
<sequence length="220" mass="23942">MVPVPGGNAADAGVELLIAAADRDDSRPIWYGNGGRNSGSTSHLLRAFDEVKQKRSAVRVRRVCSKVPHLYLGRPRPHAAGNRDNTASRCDNLLPNDFRARLDWCVAKDFAKANHAPFVNCQNDDTKDVLRLTATPGAELTLDAAGTSDPDGDKLTRGWFVCPVPDTYHGEVAVEDSMTSKATLEVPTNARGKLLHVILQVSDGGTPSLARYRRIVLECR</sequence>
<comment type="caution">
    <text evidence="2">The sequence shown here is derived from an EMBL/GenBank/DDBJ whole genome shotgun (WGS) entry which is preliminary data.</text>
</comment>
<dbReference type="Gene3D" id="3.90.245.10">
    <property type="entry name" value="Ribonucleoside hydrolase-like"/>
    <property type="match status" value="1"/>
</dbReference>
<dbReference type="RefSeq" id="WP_186776353.1">
    <property type="nucleotide sequence ID" value="NZ_SJPX01000004.1"/>
</dbReference>
<dbReference type="AlphaFoldDB" id="A0A5C6EJV4"/>
<dbReference type="Proteomes" id="UP000317977">
    <property type="component" value="Unassembled WGS sequence"/>
</dbReference>